<dbReference type="PANTHER" id="PTHR43807">
    <property type="entry name" value="FI04487P"/>
    <property type="match status" value="1"/>
</dbReference>
<evidence type="ECO:0000256" key="5">
    <source>
        <dbReference type="SAM" id="MobiDB-lite"/>
    </source>
</evidence>
<organism evidence="7 8">
    <name type="scientific">Streptomyces iconiensis</name>
    <dbReference type="NCBI Taxonomy" id="1384038"/>
    <lineage>
        <taxon>Bacteria</taxon>
        <taxon>Bacillati</taxon>
        <taxon>Actinomycetota</taxon>
        <taxon>Actinomycetes</taxon>
        <taxon>Kitasatosporales</taxon>
        <taxon>Streptomycetaceae</taxon>
        <taxon>Streptomyces</taxon>
    </lineage>
</organism>
<reference evidence="7 8" key="1">
    <citation type="submission" date="2023-05" db="EMBL/GenBank/DDBJ databases">
        <title>Streptantibioticus silvisoli sp. nov., acidotolerant actinomycetes 1 from pine litter.</title>
        <authorList>
            <person name="Swiecimska M."/>
            <person name="Golinska P."/>
            <person name="Sangal V."/>
            <person name="Wachnowicz B."/>
            <person name="Goodfellow M."/>
        </authorList>
    </citation>
    <scope>NUCLEOTIDE SEQUENCE [LARGE SCALE GENOMIC DNA]</scope>
    <source>
        <strain evidence="7 8">DSM 42109</strain>
    </source>
</reference>
<evidence type="ECO:0000256" key="2">
    <source>
        <dbReference type="ARBA" id="ARBA00022576"/>
    </source>
</evidence>
<evidence type="ECO:0000259" key="6">
    <source>
        <dbReference type="Pfam" id="PF00155"/>
    </source>
</evidence>
<dbReference type="NCBIfam" id="NF005855">
    <property type="entry name" value="PRK07777.1"/>
    <property type="match status" value="1"/>
</dbReference>
<sequence length="419" mass="44600">MTAGHAAAAGARGAGGASRTGSGEARPLLNRRLAEFGTTIFAEMSALATRTGAINLGQGFPDTDGPEEVREAAVRALRDGRGNQYPPGPGVPELRAAVAAHQLRFHGLTYDPDTEVLVTAGATEAIAASLLGLVEPGDEVIALEPYYDSYAASIAMAGGTRVPVTLRPTTEGPGTGRTYRLDLDELRDAVTDRTRLILLNTPHNPTGTVLRRDELAAIAELCVERDLLAVTDEVYEHLVYEGEHLPLAGFPGMRERTVTISSSGKTFSFTGWKVGWVTAAPPLVTAVRSAKQYLTFVSAGPFQYAVAEALALPDAYYTGLRDDLRAKRDLLAHGLGQAGFGVFSAPGTYFITTDIRPLGATDGTAFCLALPERCGVVAVPTQVFYDHAAEGAPYVRFAFCKRREVLEEAVKRLRDAPPA</sequence>
<name>A0ABT7AAD6_9ACTN</name>
<dbReference type="EC" id="2.6.1.-" evidence="7"/>
<dbReference type="InterPro" id="IPR015424">
    <property type="entry name" value="PyrdxlP-dep_Trfase"/>
</dbReference>
<dbReference type="RefSeq" id="WP_274047283.1">
    <property type="nucleotide sequence ID" value="NZ_JANCPR020000082.1"/>
</dbReference>
<dbReference type="GO" id="GO:0008483">
    <property type="term" value="F:transaminase activity"/>
    <property type="evidence" value="ECO:0007669"/>
    <property type="project" value="UniProtKB-KW"/>
</dbReference>
<dbReference type="InterPro" id="IPR051326">
    <property type="entry name" value="Kynurenine-oxoglutarate_AT"/>
</dbReference>
<feature type="region of interest" description="Disordered" evidence="5">
    <location>
        <begin position="1"/>
        <end position="26"/>
    </location>
</feature>
<keyword evidence="4" id="KW-0663">Pyridoxal phosphate</keyword>
<evidence type="ECO:0000313" key="7">
    <source>
        <dbReference type="EMBL" id="MDJ1138319.1"/>
    </source>
</evidence>
<dbReference type="Gene3D" id="3.40.640.10">
    <property type="entry name" value="Type I PLP-dependent aspartate aminotransferase-like (Major domain)"/>
    <property type="match status" value="1"/>
</dbReference>
<dbReference type="EMBL" id="JANCPR020000082">
    <property type="protein sequence ID" value="MDJ1138319.1"/>
    <property type="molecule type" value="Genomic_DNA"/>
</dbReference>
<evidence type="ECO:0000256" key="1">
    <source>
        <dbReference type="ARBA" id="ARBA00001933"/>
    </source>
</evidence>
<dbReference type="CDD" id="cd00609">
    <property type="entry name" value="AAT_like"/>
    <property type="match status" value="1"/>
</dbReference>
<evidence type="ECO:0000313" key="8">
    <source>
        <dbReference type="Proteomes" id="UP001214441"/>
    </source>
</evidence>
<gene>
    <name evidence="7" type="ORF">NMN56_041455</name>
</gene>
<dbReference type="Gene3D" id="3.90.1150.10">
    <property type="entry name" value="Aspartate Aminotransferase, domain 1"/>
    <property type="match status" value="1"/>
</dbReference>
<comment type="caution">
    <text evidence="7">The sequence shown here is derived from an EMBL/GenBank/DDBJ whole genome shotgun (WGS) entry which is preliminary data.</text>
</comment>
<keyword evidence="8" id="KW-1185">Reference proteome</keyword>
<dbReference type="InterPro" id="IPR015422">
    <property type="entry name" value="PyrdxlP-dep_Trfase_small"/>
</dbReference>
<dbReference type="Proteomes" id="UP001214441">
    <property type="component" value="Unassembled WGS sequence"/>
</dbReference>
<evidence type="ECO:0000256" key="4">
    <source>
        <dbReference type="ARBA" id="ARBA00022898"/>
    </source>
</evidence>
<dbReference type="SUPFAM" id="SSF53383">
    <property type="entry name" value="PLP-dependent transferases"/>
    <property type="match status" value="1"/>
</dbReference>
<dbReference type="Pfam" id="PF00155">
    <property type="entry name" value="Aminotran_1_2"/>
    <property type="match status" value="1"/>
</dbReference>
<feature type="compositionally biased region" description="Low complexity" evidence="5">
    <location>
        <begin position="1"/>
        <end position="11"/>
    </location>
</feature>
<keyword evidence="3 7" id="KW-0808">Transferase</keyword>
<protein>
    <submittedName>
        <fullName evidence="7">Pyridoxal phosphate-dependent aminotransferase</fullName>
        <ecNumber evidence="7">2.6.1.-</ecNumber>
    </submittedName>
</protein>
<feature type="domain" description="Aminotransferase class I/classII large" evidence="6">
    <location>
        <begin position="53"/>
        <end position="413"/>
    </location>
</feature>
<dbReference type="InterPro" id="IPR015421">
    <property type="entry name" value="PyrdxlP-dep_Trfase_major"/>
</dbReference>
<keyword evidence="2 7" id="KW-0032">Aminotransferase</keyword>
<comment type="cofactor">
    <cofactor evidence="1">
        <name>pyridoxal 5'-phosphate</name>
        <dbReference type="ChEBI" id="CHEBI:597326"/>
    </cofactor>
</comment>
<proteinExistence type="predicted"/>
<evidence type="ECO:0000256" key="3">
    <source>
        <dbReference type="ARBA" id="ARBA00022679"/>
    </source>
</evidence>
<dbReference type="InterPro" id="IPR004839">
    <property type="entry name" value="Aminotransferase_I/II_large"/>
</dbReference>
<accession>A0ABT7AAD6</accession>
<dbReference type="PANTHER" id="PTHR43807:SF20">
    <property type="entry name" value="FI04487P"/>
    <property type="match status" value="1"/>
</dbReference>